<reference evidence="1 2" key="1">
    <citation type="submission" date="2011-02" db="EMBL/GenBank/DDBJ databases">
        <title>The Genome Sequence of Sphaeroforma arctica JP610.</title>
        <authorList>
            <consortium name="The Broad Institute Genome Sequencing Platform"/>
            <person name="Russ C."/>
            <person name="Cuomo C."/>
            <person name="Young S.K."/>
            <person name="Zeng Q."/>
            <person name="Gargeya S."/>
            <person name="Alvarado L."/>
            <person name="Berlin A."/>
            <person name="Chapman S.B."/>
            <person name="Chen Z."/>
            <person name="Freedman E."/>
            <person name="Gellesch M."/>
            <person name="Goldberg J."/>
            <person name="Griggs A."/>
            <person name="Gujja S."/>
            <person name="Heilman E."/>
            <person name="Heiman D."/>
            <person name="Howarth C."/>
            <person name="Mehta T."/>
            <person name="Neiman D."/>
            <person name="Pearson M."/>
            <person name="Roberts A."/>
            <person name="Saif S."/>
            <person name="Shea T."/>
            <person name="Shenoy N."/>
            <person name="Sisk P."/>
            <person name="Stolte C."/>
            <person name="Sykes S."/>
            <person name="White J."/>
            <person name="Yandava C."/>
            <person name="Burger G."/>
            <person name="Gray M.W."/>
            <person name="Holland P.W.H."/>
            <person name="King N."/>
            <person name="Lang F.B.F."/>
            <person name="Roger A.J."/>
            <person name="Ruiz-Trillo I."/>
            <person name="Haas B."/>
            <person name="Nusbaum C."/>
            <person name="Birren B."/>
        </authorList>
    </citation>
    <scope>NUCLEOTIDE SEQUENCE [LARGE SCALE GENOMIC DNA]</scope>
    <source>
        <strain evidence="1 2">JP610</strain>
    </source>
</reference>
<proteinExistence type="predicted"/>
<dbReference type="GeneID" id="25908662"/>
<dbReference type="EMBL" id="KQ242303">
    <property type="protein sequence ID" value="KNC79448.1"/>
    <property type="molecule type" value="Genomic_DNA"/>
</dbReference>
<evidence type="ECO:0000313" key="1">
    <source>
        <dbReference type="EMBL" id="KNC79448.1"/>
    </source>
</evidence>
<dbReference type="Proteomes" id="UP000054560">
    <property type="component" value="Unassembled WGS sequence"/>
</dbReference>
<protein>
    <submittedName>
        <fullName evidence="1">Uncharacterized protein</fullName>
    </submittedName>
</protein>
<name>A0A0L0FU42_9EUKA</name>
<keyword evidence="2" id="KW-1185">Reference proteome</keyword>
<gene>
    <name evidence="1" type="ORF">SARC_08158</name>
</gene>
<evidence type="ECO:0000313" key="2">
    <source>
        <dbReference type="Proteomes" id="UP000054560"/>
    </source>
</evidence>
<dbReference type="AlphaFoldDB" id="A0A0L0FU42"/>
<organism evidence="1 2">
    <name type="scientific">Sphaeroforma arctica JP610</name>
    <dbReference type="NCBI Taxonomy" id="667725"/>
    <lineage>
        <taxon>Eukaryota</taxon>
        <taxon>Ichthyosporea</taxon>
        <taxon>Ichthyophonida</taxon>
        <taxon>Sphaeroforma</taxon>
    </lineage>
</organism>
<sequence length="69" mass="7697">MNACRKSWIDTEAAITVSSDYGVQQDDIYVPESMRQCVQIDSKFILATNDDSLSCVADNDGHQCRTYSS</sequence>
<accession>A0A0L0FU42</accession>
<dbReference type="RefSeq" id="XP_014153350.1">
    <property type="nucleotide sequence ID" value="XM_014297875.1"/>
</dbReference>